<evidence type="ECO:0000256" key="2">
    <source>
        <dbReference type="ARBA" id="ARBA00023125"/>
    </source>
</evidence>
<evidence type="ECO:0000256" key="3">
    <source>
        <dbReference type="ARBA" id="ARBA00023163"/>
    </source>
</evidence>
<dbReference type="InterPro" id="IPR050109">
    <property type="entry name" value="HTH-type_TetR-like_transc_reg"/>
</dbReference>
<dbReference type="PRINTS" id="PR00455">
    <property type="entry name" value="HTHTETR"/>
</dbReference>
<feature type="domain" description="HTH tetR-type" evidence="5">
    <location>
        <begin position="19"/>
        <end position="79"/>
    </location>
</feature>
<dbReference type="AlphaFoldDB" id="A0A059FXG2"/>
<protein>
    <submittedName>
        <fullName evidence="6">TetR family transcriptional regulator</fullName>
    </submittedName>
</protein>
<dbReference type="PANTHER" id="PTHR30055:SF181">
    <property type="entry name" value="BLR6905 PROTEIN"/>
    <property type="match status" value="1"/>
</dbReference>
<dbReference type="InterPro" id="IPR001647">
    <property type="entry name" value="HTH_TetR"/>
</dbReference>
<dbReference type="SUPFAM" id="SSF46689">
    <property type="entry name" value="Homeodomain-like"/>
    <property type="match status" value="1"/>
</dbReference>
<evidence type="ECO:0000256" key="1">
    <source>
        <dbReference type="ARBA" id="ARBA00023015"/>
    </source>
</evidence>
<accession>A0A059FXG2</accession>
<dbReference type="OrthoDB" id="9816431at2"/>
<dbReference type="Proteomes" id="UP000025061">
    <property type="component" value="Unassembled WGS sequence"/>
</dbReference>
<dbReference type="EMBL" id="ARYI01000004">
    <property type="protein sequence ID" value="KCZ95186.1"/>
    <property type="molecule type" value="Genomic_DNA"/>
</dbReference>
<dbReference type="Pfam" id="PF14514">
    <property type="entry name" value="TetR_C_9"/>
    <property type="match status" value="1"/>
</dbReference>
<dbReference type="Pfam" id="PF00440">
    <property type="entry name" value="TetR_N"/>
    <property type="match status" value="1"/>
</dbReference>
<evidence type="ECO:0000313" key="6">
    <source>
        <dbReference type="EMBL" id="KCZ95186.1"/>
    </source>
</evidence>
<dbReference type="SUPFAM" id="SSF48498">
    <property type="entry name" value="Tetracyclin repressor-like, C-terminal domain"/>
    <property type="match status" value="1"/>
</dbReference>
<comment type="caution">
    <text evidence="6">The sequence shown here is derived from an EMBL/GenBank/DDBJ whole genome shotgun (WGS) entry which is preliminary data.</text>
</comment>
<dbReference type="PROSITE" id="PS50977">
    <property type="entry name" value="HTH_TETR_2"/>
    <property type="match status" value="1"/>
</dbReference>
<dbReference type="Gene3D" id="1.10.357.10">
    <property type="entry name" value="Tetracycline Repressor, domain 2"/>
    <property type="match status" value="1"/>
</dbReference>
<dbReference type="GO" id="GO:0003700">
    <property type="term" value="F:DNA-binding transcription factor activity"/>
    <property type="evidence" value="ECO:0007669"/>
    <property type="project" value="TreeGrafter"/>
</dbReference>
<dbReference type="PANTHER" id="PTHR30055">
    <property type="entry name" value="HTH-TYPE TRANSCRIPTIONAL REGULATOR RUTR"/>
    <property type="match status" value="1"/>
</dbReference>
<dbReference type="RefSeq" id="WP_011647394.1">
    <property type="nucleotide sequence ID" value="NZ_ARYI01000004.1"/>
</dbReference>
<evidence type="ECO:0000256" key="4">
    <source>
        <dbReference type="PROSITE-ProRule" id="PRU00335"/>
    </source>
</evidence>
<gene>
    <name evidence="6" type="ORF">HHI_05934</name>
</gene>
<dbReference type="InterPro" id="IPR036271">
    <property type="entry name" value="Tet_transcr_reg_TetR-rel_C_sf"/>
</dbReference>
<dbReference type="InterPro" id="IPR011075">
    <property type="entry name" value="TetR_C"/>
</dbReference>
<keyword evidence="1" id="KW-0805">Transcription regulation</keyword>
<dbReference type="InterPro" id="IPR009057">
    <property type="entry name" value="Homeodomain-like_sf"/>
</dbReference>
<sequence>MSNVDTPEKAELVDAVAERSGREMLLEAAGELMSELGTIDVSLHQIAKRAGVTAPLVKYHFGSKDGLLLALAQRDTAQSIKQLTELMEMDIDPATKLRIHIQGIIRTYSRYPYLNRLLENFLKETDAEKDGTQSIWSSFMQPLINAQKQIISDGIAAGQFRKVDSKYAYFLINGACQYIFSTRITVRELVGETKVGQELAREYAAFAAETVLRGIAK</sequence>
<keyword evidence="2 4" id="KW-0238">DNA-binding</keyword>
<feature type="DNA-binding region" description="H-T-H motif" evidence="4">
    <location>
        <begin position="42"/>
        <end position="61"/>
    </location>
</feature>
<evidence type="ECO:0000313" key="7">
    <source>
        <dbReference type="Proteomes" id="UP000025061"/>
    </source>
</evidence>
<keyword evidence="3" id="KW-0804">Transcription</keyword>
<evidence type="ECO:0000259" key="5">
    <source>
        <dbReference type="PROSITE" id="PS50977"/>
    </source>
</evidence>
<organism evidence="6 7">
    <name type="scientific">Hyphomonas hirschiana VP5</name>
    <dbReference type="NCBI Taxonomy" id="1280951"/>
    <lineage>
        <taxon>Bacteria</taxon>
        <taxon>Pseudomonadati</taxon>
        <taxon>Pseudomonadota</taxon>
        <taxon>Alphaproteobacteria</taxon>
        <taxon>Hyphomonadales</taxon>
        <taxon>Hyphomonadaceae</taxon>
        <taxon>Hyphomonas</taxon>
    </lineage>
</organism>
<reference evidence="6 7" key="1">
    <citation type="submission" date="2013-04" db="EMBL/GenBank/DDBJ databases">
        <title>Hyphomonas hirschiana VP5 Genome Sequencing.</title>
        <authorList>
            <person name="Lai Q."/>
            <person name="Shao Z."/>
        </authorList>
    </citation>
    <scope>NUCLEOTIDE SEQUENCE [LARGE SCALE GENOMIC DNA]</scope>
    <source>
        <strain evidence="6 7">VP5</strain>
    </source>
</reference>
<dbReference type="PATRIC" id="fig|1280951.3.peg.1198"/>
<dbReference type="GO" id="GO:0000976">
    <property type="term" value="F:transcription cis-regulatory region binding"/>
    <property type="evidence" value="ECO:0007669"/>
    <property type="project" value="TreeGrafter"/>
</dbReference>
<proteinExistence type="predicted"/>
<keyword evidence="7" id="KW-1185">Reference proteome</keyword>
<name>A0A059FXG2_9PROT</name>